<reference evidence="2 3" key="1">
    <citation type="journal article" date="2015" name="Nature">
        <title>rRNA introns, odd ribosomes, and small enigmatic genomes across a large radiation of phyla.</title>
        <authorList>
            <person name="Brown C.T."/>
            <person name="Hug L.A."/>
            <person name="Thomas B.C."/>
            <person name="Sharon I."/>
            <person name="Castelle C.J."/>
            <person name="Singh A."/>
            <person name="Wilkins M.J."/>
            <person name="Williams K.H."/>
            <person name="Banfield J.F."/>
        </authorList>
    </citation>
    <scope>NUCLEOTIDE SEQUENCE [LARGE SCALE GENOMIC DNA]</scope>
</reference>
<feature type="transmembrane region" description="Helical" evidence="1">
    <location>
        <begin position="221"/>
        <end position="243"/>
    </location>
</feature>
<comment type="caution">
    <text evidence="2">The sequence shown here is derived from an EMBL/GenBank/DDBJ whole genome shotgun (WGS) entry which is preliminary data.</text>
</comment>
<feature type="transmembrane region" description="Helical" evidence="1">
    <location>
        <begin position="36"/>
        <end position="54"/>
    </location>
</feature>
<evidence type="ECO:0000313" key="3">
    <source>
        <dbReference type="Proteomes" id="UP000034235"/>
    </source>
</evidence>
<gene>
    <name evidence="2" type="ORF">US86_C0001G0318</name>
</gene>
<protein>
    <recommendedName>
        <fullName evidence="4">YYY membrane protein</fullName>
    </recommendedName>
</protein>
<feature type="transmembrane region" description="Helical" evidence="1">
    <location>
        <begin position="429"/>
        <end position="451"/>
    </location>
</feature>
<feature type="transmembrane region" description="Helical" evidence="1">
    <location>
        <begin position="60"/>
        <end position="78"/>
    </location>
</feature>
<dbReference type="EMBL" id="LBUP01000001">
    <property type="protein sequence ID" value="KKQ67391.1"/>
    <property type="molecule type" value="Genomic_DNA"/>
</dbReference>
<feature type="transmembrane region" description="Helical" evidence="1">
    <location>
        <begin position="170"/>
        <end position="187"/>
    </location>
</feature>
<keyword evidence="1" id="KW-1133">Transmembrane helix</keyword>
<feature type="transmembrane region" description="Helical" evidence="1">
    <location>
        <begin position="288"/>
        <end position="305"/>
    </location>
</feature>
<feature type="transmembrane region" description="Helical" evidence="1">
    <location>
        <begin position="194"/>
        <end position="215"/>
    </location>
</feature>
<keyword evidence="1" id="KW-0812">Transmembrane</keyword>
<feature type="transmembrane region" description="Helical" evidence="1">
    <location>
        <begin position="457"/>
        <end position="474"/>
    </location>
</feature>
<proteinExistence type="predicted"/>
<dbReference type="AlphaFoldDB" id="A0A0G0MR26"/>
<evidence type="ECO:0008006" key="4">
    <source>
        <dbReference type="Google" id="ProtNLM"/>
    </source>
</evidence>
<feature type="transmembrane region" description="Helical" evidence="1">
    <location>
        <begin position="317"/>
        <end position="343"/>
    </location>
</feature>
<keyword evidence="1" id="KW-0472">Membrane</keyword>
<organism evidence="2 3">
    <name type="scientific">Candidatus Daviesbacteria bacterium GW2011_GWA2_38_24</name>
    <dbReference type="NCBI Taxonomy" id="1618422"/>
    <lineage>
        <taxon>Bacteria</taxon>
        <taxon>Candidatus Daviesiibacteriota</taxon>
    </lineage>
</organism>
<evidence type="ECO:0000313" key="2">
    <source>
        <dbReference type="EMBL" id="KKQ67391.1"/>
    </source>
</evidence>
<feature type="transmembrane region" description="Helical" evidence="1">
    <location>
        <begin position="6"/>
        <end position="24"/>
    </location>
</feature>
<feature type="transmembrane region" description="Helical" evidence="1">
    <location>
        <begin position="104"/>
        <end position="125"/>
    </location>
</feature>
<feature type="transmembrane region" description="Helical" evidence="1">
    <location>
        <begin position="481"/>
        <end position="501"/>
    </location>
</feature>
<name>A0A0G0MR26_9BACT</name>
<dbReference type="Proteomes" id="UP000034235">
    <property type="component" value="Unassembled WGS sequence"/>
</dbReference>
<feature type="transmembrane region" description="Helical" evidence="1">
    <location>
        <begin position="355"/>
        <end position="376"/>
    </location>
</feature>
<sequence>MEIVFSILIILILILWGLLLTYFFKFKFLFEERVILGSLIAFIFWGYLMLVLSLLLGLNFFSLLSSILLITLFSLPIFKKGLISEVRIEINDLLQRLQKIKFRLFILFLFCLLTIFSFLASQLLISKDGNLYVQPVHSYGDISLHLGIISSFAYADNFLPQNPVLSGTPLSYPFLVDFITAIFVNPLSLSLEKAISLTGVLFMIITISVFAFFVLRLTKSYLVSALSTSLFLFNGGLGFVYFFKDLLNSNSNFFYFLSNLLKDYTSLKEIGFWWINVNLSMLLPQRSFLMGLPISLLILLIFINLKEKFLLRQYILGILLISLLPLIHAHSLIVLIPFLIFLTLQIFLKSKEKKLPIISIGLLGVAVTLLISKLFLEQSTTLNRVIRFQVGWMVENEDLIKFYIKNFGVVLFLVPISLIFGIKKKFNSLSLTTLAQLWFILPTFFVFQPWAFDNIKLYIYWYIFSAISVSRFLVEVLKSKKVINVSLFFILVLSMVFSGFLDNFRLLSSSETRYQIYSSIDFEIAEFVKENISPYAIFLSTDKFDNPVVTLAGRRVVMGFRGWLWTHGLNYQQRELDVKKMLSGEGNETLFEKYNISHVVLFNTKNSEDFVINSAYFKDKYELIYSKDGYEIYQL</sequence>
<evidence type="ECO:0000256" key="1">
    <source>
        <dbReference type="SAM" id="Phobius"/>
    </source>
</evidence>
<accession>A0A0G0MR26</accession>